<reference evidence="2 3" key="1">
    <citation type="journal article" date="2018" name="Front. Plant Sci.">
        <title>Red Clover (Trifolium pratense) and Zigzag Clover (T. medium) - A Picture of Genomic Similarities and Differences.</title>
        <authorList>
            <person name="Dluhosova J."/>
            <person name="Istvanek J."/>
            <person name="Nedelnik J."/>
            <person name="Repkova J."/>
        </authorList>
    </citation>
    <scope>NUCLEOTIDE SEQUENCE [LARGE SCALE GENOMIC DNA]</scope>
    <source>
        <strain evidence="3">cv. 10/8</strain>
        <tissue evidence="2">Leaf</tissue>
    </source>
</reference>
<dbReference type="AlphaFoldDB" id="A0A392VP66"/>
<dbReference type="EMBL" id="LXQA011213655">
    <property type="protein sequence ID" value="MCI89199.1"/>
    <property type="molecule type" value="Genomic_DNA"/>
</dbReference>
<organism evidence="2 3">
    <name type="scientific">Trifolium medium</name>
    <dbReference type="NCBI Taxonomy" id="97028"/>
    <lineage>
        <taxon>Eukaryota</taxon>
        <taxon>Viridiplantae</taxon>
        <taxon>Streptophyta</taxon>
        <taxon>Embryophyta</taxon>
        <taxon>Tracheophyta</taxon>
        <taxon>Spermatophyta</taxon>
        <taxon>Magnoliopsida</taxon>
        <taxon>eudicotyledons</taxon>
        <taxon>Gunneridae</taxon>
        <taxon>Pentapetalae</taxon>
        <taxon>rosids</taxon>
        <taxon>fabids</taxon>
        <taxon>Fabales</taxon>
        <taxon>Fabaceae</taxon>
        <taxon>Papilionoideae</taxon>
        <taxon>50 kb inversion clade</taxon>
        <taxon>NPAAA clade</taxon>
        <taxon>Hologalegina</taxon>
        <taxon>IRL clade</taxon>
        <taxon>Trifolieae</taxon>
        <taxon>Trifolium</taxon>
    </lineage>
</organism>
<evidence type="ECO:0000313" key="2">
    <source>
        <dbReference type="EMBL" id="MCI89199.1"/>
    </source>
</evidence>
<evidence type="ECO:0000256" key="1">
    <source>
        <dbReference type="SAM" id="MobiDB-lite"/>
    </source>
</evidence>
<sequence>VVNSPSESVIQAPEAEGAEEEGFVGEGDAAGEQVQVEDFAESASI</sequence>
<evidence type="ECO:0000313" key="3">
    <source>
        <dbReference type="Proteomes" id="UP000265520"/>
    </source>
</evidence>
<accession>A0A392VP66</accession>
<name>A0A392VP66_9FABA</name>
<proteinExistence type="predicted"/>
<dbReference type="Proteomes" id="UP000265520">
    <property type="component" value="Unassembled WGS sequence"/>
</dbReference>
<feature type="non-terminal residue" evidence="2">
    <location>
        <position position="1"/>
    </location>
</feature>
<protein>
    <submittedName>
        <fullName evidence="2">Uncharacterized protein</fullName>
    </submittedName>
</protein>
<comment type="caution">
    <text evidence="2">The sequence shown here is derived from an EMBL/GenBank/DDBJ whole genome shotgun (WGS) entry which is preliminary data.</text>
</comment>
<keyword evidence="3" id="KW-1185">Reference proteome</keyword>
<feature type="region of interest" description="Disordered" evidence="1">
    <location>
        <begin position="1"/>
        <end position="23"/>
    </location>
</feature>